<dbReference type="GO" id="GO:0016757">
    <property type="term" value="F:glycosyltransferase activity"/>
    <property type="evidence" value="ECO:0007669"/>
    <property type="project" value="InterPro"/>
</dbReference>
<dbReference type="PANTHER" id="PTHR12526">
    <property type="entry name" value="GLYCOSYLTRANSFERASE"/>
    <property type="match status" value="1"/>
</dbReference>
<dbReference type="Gene3D" id="3.40.50.2000">
    <property type="entry name" value="Glycogen Phosphorylase B"/>
    <property type="match status" value="5"/>
</dbReference>
<feature type="domain" description="Glycosyl transferase family 1" evidence="1">
    <location>
        <begin position="1479"/>
        <end position="1647"/>
    </location>
</feature>
<keyword evidence="2" id="KW-0808">Transferase</keyword>
<organism evidence="2 3">
    <name type="scientific">Hansschlegelia zhihuaiae</name>
    <dbReference type="NCBI Taxonomy" id="405005"/>
    <lineage>
        <taxon>Bacteria</taxon>
        <taxon>Pseudomonadati</taxon>
        <taxon>Pseudomonadota</taxon>
        <taxon>Alphaproteobacteria</taxon>
        <taxon>Hyphomicrobiales</taxon>
        <taxon>Methylopilaceae</taxon>
        <taxon>Hansschlegelia</taxon>
    </lineage>
</organism>
<evidence type="ECO:0000259" key="1">
    <source>
        <dbReference type="Pfam" id="PF00534"/>
    </source>
</evidence>
<feature type="domain" description="Glycosyl transferase family 1" evidence="1">
    <location>
        <begin position="410"/>
        <end position="573"/>
    </location>
</feature>
<dbReference type="SUPFAM" id="SSF53756">
    <property type="entry name" value="UDP-Glycosyltransferase/glycogen phosphorylase"/>
    <property type="match status" value="4"/>
</dbReference>
<dbReference type="OrthoDB" id="529131at2"/>
<dbReference type="Pfam" id="PF13692">
    <property type="entry name" value="Glyco_trans_1_4"/>
    <property type="match status" value="1"/>
</dbReference>
<accession>A0A4Q0MJH4</accession>
<dbReference type="PANTHER" id="PTHR12526:SF630">
    <property type="entry name" value="GLYCOSYLTRANSFERASE"/>
    <property type="match status" value="1"/>
</dbReference>
<dbReference type="CDD" id="cd03801">
    <property type="entry name" value="GT4_PimA-like"/>
    <property type="match status" value="2"/>
</dbReference>
<gene>
    <name evidence="2" type="ORF">EK403_10435</name>
</gene>
<keyword evidence="3" id="KW-1185">Reference proteome</keyword>
<evidence type="ECO:0000313" key="2">
    <source>
        <dbReference type="EMBL" id="RXF73249.1"/>
    </source>
</evidence>
<dbReference type="RefSeq" id="WP_128777441.1">
    <property type="nucleotide sequence ID" value="NZ_RYFI01000009.1"/>
</dbReference>
<reference evidence="2 3" key="1">
    <citation type="submission" date="2018-12" db="EMBL/GenBank/DDBJ databases">
        <title>bacterium Hansschlegelia zhihuaiae S113.</title>
        <authorList>
            <person name="He J."/>
        </authorList>
    </citation>
    <scope>NUCLEOTIDE SEQUENCE [LARGE SCALE GENOMIC DNA]</scope>
    <source>
        <strain evidence="2 3">S 113</strain>
    </source>
</reference>
<proteinExistence type="predicted"/>
<dbReference type="Proteomes" id="UP000289708">
    <property type="component" value="Unassembled WGS sequence"/>
</dbReference>
<protein>
    <submittedName>
        <fullName evidence="2">Glycosyltransferase</fullName>
    </submittedName>
</protein>
<evidence type="ECO:0000313" key="3">
    <source>
        <dbReference type="Proteomes" id="UP000289708"/>
    </source>
</evidence>
<dbReference type="Pfam" id="PF00534">
    <property type="entry name" value="Glycos_transf_1"/>
    <property type="match status" value="2"/>
</dbReference>
<sequence>MASSQTAASIGSELLEEPNFEAGKSFPRWKGTIRISESWSAYLNSSAVSASNFILVGSGGVATLRWGPEAKSARLYQRVDLAPLQKGGQRTLHLRIEGPDAAQLMPSIKALQIQRITPAGGEPICEFNNFATSGGADGGFVLTARASLPLLSPDEQHRLSIEFRISAGKAALSRVSMTATTGGSAAVAPRAAKTARAERPAAKSPALTPLADARPTLAVVTWDLGHNPAGRAFVLAELAKPHFRVDIVGPLFPRFGAQVWPPVARSADFPIVGLRSASFEELFEQALGLADVKAYDYVCICKPRLPAVLIGTILAARTNAKILVDIDEDELAFFENASELDLGAALEAAAQDPADAALPFGRSWTGLALHMIRALPFVTVSNEALQRRFDGLIVRHARDEQTFSPTAAVREAARAELGLAEADRAILFIGTPRAHKGLLQIARVLEELADPRLVLVVVGSFRDESLARLLRELSNARVILLEDQPLRRLPQLIQAADVVPALLDASRPISQTQMPAKVTDALAAGAQVIASPIPPLEGLIARGLVIGVKDDDDLKTFLRSFAEQADEASQDRAFNARRREFLGEYSYSVNASRFRLATSAANGHRFDETIAGLAKSLITVAEAQAVPSPTVKRLRDLGRRRKQGAQTDQPLRELGALGDAGPSVNWVIGPDSNIEWAYGNNAKRLSIELPGWEHHLAGTAPSDLAVYFDAIVAERYPQQSLASVLRVGGPRPLDRLYGDDVSKLERGLSKFDAVITLNAALQRRVSEVHANAWVIPNGLDLTLWSPENLIPAERPFTIGFAASAASSAERLVKGLDHVLEAAALTDTPLRRAHKGAEQVKHDAMITSFYSEIDVLVHPVAPGREGCSNVIMEALSLGIPVITTDNAGYHSEFLTDGQDVLFCVQDARSVAEKVLMLRESPDLRSRIGAAGRRFAERNHDIKLIAAQYREVMRSALADALSRRSEQTVAFLPFWKPAPKFASSRLRAEFPSAIVQKQPTNAQVVPDEATADIAVVVQSAEDPTYQRIAQDRGQFLIYDVCDRYFENAKTFRTPTGEVDSLARFHQLAERANLLIAPTTELKAELAVRFPSKPVYYVPEAIDYSRALHPVTPASKQVLWFGSPQRGNFDSAKWLLDHLRTEHDYAVQIISRKSYFSRMPVYGECAEDWSIDSFVDKLKQASICVVTHALDEETKSPNRFVTAVAHGVPTIVSQSRPCEEILKAAGCDWAIVQSPAELSEAVRRLEDPAERAQYVRAVQGAIDQRHGDGAVRRAYARLFNQLTYRSAQSRARNVAFVTHNLNFGEGAPKSLFELAIGLRELGAVNPYVYCAARGELERLYQEEGVSVSTFSSAYRPPMRTLNQRFPEVREAFQKYLRDNHIEYVLANTIKSAPYALFAKEVGVPSSIIIRESFVGDDRYEYYSDEAARAAKRGLLEADNIVFVSQNTMTLWADEPMSPSVRLIKNGVNPASFSAALARSQASAREALGLADHDVIAVCVGTINDRKGQKELARWYVELPPDIKSRLTILFVGATEGRGLNDFMELRSGLDPADQDRLLVISTTPDIGLYFRASDMFLMNSSQESYPRSTMEGLLFGLPVVSTPVFGVLEQLNDGENGFIYDFNDGVRWSERVASLVTDDRRRANMSAEAARSFWRLTTHAEMLHEYRCIINP</sequence>
<comment type="caution">
    <text evidence="2">The sequence shown here is derived from an EMBL/GenBank/DDBJ whole genome shotgun (WGS) entry which is preliminary data.</text>
</comment>
<dbReference type="InterPro" id="IPR001296">
    <property type="entry name" value="Glyco_trans_1"/>
</dbReference>
<name>A0A4Q0MJH4_9HYPH</name>
<dbReference type="EMBL" id="RYFI01000009">
    <property type="protein sequence ID" value="RXF73249.1"/>
    <property type="molecule type" value="Genomic_DNA"/>
</dbReference>